<protein>
    <submittedName>
        <fullName evidence="1">Uncharacterized protein</fullName>
    </submittedName>
</protein>
<keyword evidence="2" id="KW-1185">Reference proteome</keyword>
<dbReference type="AlphaFoldDB" id="A0AA38LEL3"/>
<evidence type="ECO:0000313" key="2">
    <source>
        <dbReference type="Proteomes" id="UP000824469"/>
    </source>
</evidence>
<name>A0AA38LEL3_TAXCH</name>
<evidence type="ECO:0000313" key="1">
    <source>
        <dbReference type="EMBL" id="KAH9318292.1"/>
    </source>
</evidence>
<feature type="non-terminal residue" evidence="1">
    <location>
        <position position="1"/>
    </location>
</feature>
<dbReference type="Proteomes" id="UP000824469">
    <property type="component" value="Unassembled WGS sequence"/>
</dbReference>
<accession>A0AA38LEL3</accession>
<dbReference type="EMBL" id="JAHRHJ020000004">
    <property type="protein sequence ID" value="KAH9318292.1"/>
    <property type="molecule type" value="Genomic_DNA"/>
</dbReference>
<comment type="caution">
    <text evidence="1">The sequence shown here is derived from an EMBL/GenBank/DDBJ whole genome shotgun (WGS) entry which is preliminary data.</text>
</comment>
<proteinExistence type="predicted"/>
<gene>
    <name evidence="1" type="ORF">KI387_020061</name>
</gene>
<sequence length="134" mass="15072">QEDGYKNDNEGETGDVGGRMSIKAIEDNAFVAIFLRNIFWHVHLLPSTHSENQFSLVIVVLDRLVHHNAYKDPLMTVSPENVQVSALTFPLREEIRLRQSSARKQVKGFAQNLFYILEAASELAVICSIASITM</sequence>
<feature type="non-terminal residue" evidence="1">
    <location>
        <position position="134"/>
    </location>
</feature>
<reference evidence="1 2" key="1">
    <citation type="journal article" date="2021" name="Nat. Plants">
        <title>The Taxus genome provides insights into paclitaxel biosynthesis.</title>
        <authorList>
            <person name="Xiong X."/>
            <person name="Gou J."/>
            <person name="Liao Q."/>
            <person name="Li Y."/>
            <person name="Zhou Q."/>
            <person name="Bi G."/>
            <person name="Li C."/>
            <person name="Du R."/>
            <person name="Wang X."/>
            <person name="Sun T."/>
            <person name="Guo L."/>
            <person name="Liang H."/>
            <person name="Lu P."/>
            <person name="Wu Y."/>
            <person name="Zhang Z."/>
            <person name="Ro D.K."/>
            <person name="Shang Y."/>
            <person name="Huang S."/>
            <person name="Yan J."/>
        </authorList>
    </citation>
    <scope>NUCLEOTIDE SEQUENCE [LARGE SCALE GENOMIC DNA]</scope>
    <source>
        <strain evidence="1">Ta-2019</strain>
    </source>
</reference>
<organism evidence="1 2">
    <name type="scientific">Taxus chinensis</name>
    <name type="common">Chinese yew</name>
    <name type="synonym">Taxus wallichiana var. chinensis</name>
    <dbReference type="NCBI Taxonomy" id="29808"/>
    <lineage>
        <taxon>Eukaryota</taxon>
        <taxon>Viridiplantae</taxon>
        <taxon>Streptophyta</taxon>
        <taxon>Embryophyta</taxon>
        <taxon>Tracheophyta</taxon>
        <taxon>Spermatophyta</taxon>
        <taxon>Pinopsida</taxon>
        <taxon>Pinidae</taxon>
        <taxon>Conifers II</taxon>
        <taxon>Cupressales</taxon>
        <taxon>Taxaceae</taxon>
        <taxon>Taxus</taxon>
    </lineage>
</organism>